<dbReference type="Pfam" id="PF13304">
    <property type="entry name" value="AAA_21"/>
    <property type="match status" value="2"/>
</dbReference>
<dbReference type="PANTHER" id="PTHR40396:SF1">
    <property type="entry name" value="ATPASE AAA-TYPE CORE DOMAIN-CONTAINING PROTEIN"/>
    <property type="match status" value="1"/>
</dbReference>
<dbReference type="RefSeq" id="WP_097774205.1">
    <property type="nucleotide sequence ID" value="NZ_NMTS02000102.1"/>
</dbReference>
<dbReference type="Gene3D" id="3.40.50.300">
    <property type="entry name" value="P-loop containing nucleotide triphosphate hydrolases"/>
    <property type="match status" value="1"/>
</dbReference>
<keyword evidence="2" id="KW-0067">ATP-binding</keyword>
<gene>
    <name evidence="2" type="ORF">CGS50_013640</name>
</gene>
<dbReference type="InterPro" id="IPR003959">
    <property type="entry name" value="ATPase_AAA_core"/>
</dbReference>
<dbReference type="AlphaFoldDB" id="A0A2J4JKA8"/>
<sequence>MSGIVLRALGVKNFGPFKDGVYFTTDTDTSKKEFWNNTFSEGDLTFNRISYIFGANGSGKSNFCKAILQIQSLISISPLLSANNPQLLELSPLKITTGDLDRHFLFEASSKDVPSNYMIEILMDGTTYTYSFSIKNGVVISEVLSKKKMRTTVILNRTSPNFNSIQLKSELSSFTPNISVVKERALCLSMAAFLNNPFASKLVDAINSISVVNMASLNGLRNISPDNFNENIRQKCLNVLRDVDPTLNDLSVEFTEEKVDTRKLPLEINDLEGRELIVKNVRVNVQSKHSVYDKDSIVDQIHLPFLKYESSGTIKILGILPIIFQALDSGSPVIIDELENGLHPTMLKLILGLFNSPQTNPMNAQLICTTHALALAENSVRRDQVWVISKDSHGCSSMKRISEYPGTRTTDNIAEKYLSNAFGSIPSFY</sequence>
<reference evidence="2 3" key="1">
    <citation type="journal article" date="2017" name="Front. Microbiol.">
        <title>New Insights into the Diversity of the Genus Faecalibacterium.</title>
        <authorList>
            <person name="Benevides L."/>
            <person name="Burman S."/>
            <person name="Martin R."/>
            <person name="Robert V."/>
            <person name="Thomas M."/>
            <person name="Miquel S."/>
            <person name="Chain F."/>
            <person name="Sokol H."/>
            <person name="Bermudez-Humaran L.G."/>
            <person name="Morrison M."/>
            <person name="Langella P."/>
            <person name="Azevedo V.A."/>
            <person name="Chatel J.M."/>
            <person name="Soares S."/>
        </authorList>
    </citation>
    <scope>NUCLEOTIDE SEQUENCE [LARGE SCALE GENOMIC DNA]</scope>
    <source>
        <strain evidence="2 3">CNCM I 4542</strain>
    </source>
</reference>
<feature type="domain" description="ATPase AAA-type core" evidence="1">
    <location>
        <begin position="52"/>
        <end position="149"/>
    </location>
</feature>
<accession>A0A2J4JKA8</accession>
<keyword evidence="2" id="KW-0547">Nucleotide-binding</keyword>
<dbReference type="EMBL" id="NMTS02000102">
    <property type="protein sequence ID" value="PLK28302.1"/>
    <property type="molecule type" value="Genomic_DNA"/>
</dbReference>
<evidence type="ECO:0000313" key="3">
    <source>
        <dbReference type="Proteomes" id="UP000221015"/>
    </source>
</evidence>
<evidence type="ECO:0000313" key="2">
    <source>
        <dbReference type="EMBL" id="PLK28302.1"/>
    </source>
</evidence>
<protein>
    <submittedName>
        <fullName evidence="2">ATP-binding protein</fullName>
    </submittedName>
</protein>
<dbReference type="GO" id="GO:0016887">
    <property type="term" value="F:ATP hydrolysis activity"/>
    <property type="evidence" value="ECO:0007669"/>
    <property type="project" value="InterPro"/>
</dbReference>
<dbReference type="Proteomes" id="UP000221015">
    <property type="component" value="Unassembled WGS sequence"/>
</dbReference>
<evidence type="ECO:0000259" key="1">
    <source>
        <dbReference type="Pfam" id="PF13304"/>
    </source>
</evidence>
<dbReference type="InterPro" id="IPR027417">
    <property type="entry name" value="P-loop_NTPase"/>
</dbReference>
<proteinExistence type="predicted"/>
<name>A0A2J4JKA8_9FIRM</name>
<feature type="domain" description="ATPase AAA-type core" evidence="1">
    <location>
        <begin position="306"/>
        <end position="375"/>
    </location>
</feature>
<organism evidence="2 3">
    <name type="scientific">Faecalibacterium prausnitzii</name>
    <dbReference type="NCBI Taxonomy" id="853"/>
    <lineage>
        <taxon>Bacteria</taxon>
        <taxon>Bacillati</taxon>
        <taxon>Bacillota</taxon>
        <taxon>Clostridia</taxon>
        <taxon>Eubacteriales</taxon>
        <taxon>Oscillospiraceae</taxon>
        <taxon>Faecalibacterium</taxon>
    </lineage>
</organism>
<dbReference type="GO" id="GO:0005524">
    <property type="term" value="F:ATP binding"/>
    <property type="evidence" value="ECO:0007669"/>
    <property type="project" value="UniProtKB-KW"/>
</dbReference>
<dbReference type="SUPFAM" id="SSF52540">
    <property type="entry name" value="P-loop containing nucleoside triphosphate hydrolases"/>
    <property type="match status" value="1"/>
</dbReference>
<comment type="caution">
    <text evidence="2">The sequence shown here is derived from an EMBL/GenBank/DDBJ whole genome shotgun (WGS) entry which is preliminary data.</text>
</comment>
<dbReference type="PANTHER" id="PTHR40396">
    <property type="entry name" value="ATPASE-LIKE PROTEIN"/>
    <property type="match status" value="1"/>
</dbReference>